<dbReference type="InterPro" id="IPR007863">
    <property type="entry name" value="Peptidase_M16_C"/>
</dbReference>
<feature type="domain" description="Peptidase M16 C-terminal" evidence="2">
    <location>
        <begin position="184"/>
        <end position="352"/>
    </location>
</feature>
<dbReference type="OrthoDB" id="9811314at2"/>
<accession>A0A150XSY8</accession>
<name>A0A150XSY8_ROSEK</name>
<proteinExistence type="predicted"/>
<reference evidence="3" key="1">
    <citation type="submission" date="2016-01" db="EMBL/GenBank/DDBJ databases">
        <title>Genome sequencing of Roseivirga ehrenbergii KMM 6017.</title>
        <authorList>
            <person name="Selvaratnam C."/>
            <person name="Thevarajoo S."/>
            <person name="Goh K.M."/>
            <person name="Ee R."/>
            <person name="Chan K.-G."/>
            <person name="Chong C.S."/>
        </authorList>
    </citation>
    <scope>NUCLEOTIDE SEQUENCE [LARGE SCALE GENOMIC DNA]</scope>
    <source>
        <strain evidence="3">KMM 6017</strain>
    </source>
</reference>
<dbReference type="AlphaFoldDB" id="A0A150XSY8"/>
<evidence type="ECO:0008006" key="5">
    <source>
        <dbReference type="Google" id="ProtNLM"/>
    </source>
</evidence>
<sequence>MLDRTIAPGFKPIKKVTIPQVHSTALSNGRKVFFLNDPAVEVFKIDLVIPCGSWFTENYNLISFALKMLNEGTTNRNAHQLAEAIDFIGSFAEFSPGFDQSTISFYGLSRFFDKNLALLSEVISNPSFDEQQFETLKKKEVQRLKLNLEKSSYLSSVALRSSLFGLDHPYGKSNSVEKIQAVQLSEVKAFFASNFSDFDIMVSGKLPDNFVDTLELNFGKSQVKKVSLPKYKIAKTVAHLNEIRKPAFVQSSIKIGKVLFNRKHPDYMEFTVTNELLGGFFGSRLMKNIREDKGFTYGIHSHLYSLNQEGYFSIGTDVNSENEQATIDEIFKEITKLQQEPVGENELETVKNYMAGSFAGSVNSPFAIMEKFKAVYFQGMDMSFYEQYLSAVYQVTSEDIIQMVNIHLQPESFYTCIAGPEKK</sequence>
<dbReference type="GO" id="GO:0046872">
    <property type="term" value="F:metal ion binding"/>
    <property type="evidence" value="ECO:0007669"/>
    <property type="project" value="InterPro"/>
</dbReference>
<dbReference type="EMBL" id="LQZQ01000001">
    <property type="protein sequence ID" value="KYG81857.1"/>
    <property type="molecule type" value="Genomic_DNA"/>
</dbReference>
<dbReference type="InterPro" id="IPR011765">
    <property type="entry name" value="Pept_M16_N"/>
</dbReference>
<dbReference type="PANTHER" id="PTHR11851">
    <property type="entry name" value="METALLOPROTEASE"/>
    <property type="match status" value="1"/>
</dbReference>
<comment type="caution">
    <text evidence="3">The sequence shown here is derived from an EMBL/GenBank/DDBJ whole genome shotgun (WGS) entry which is preliminary data.</text>
</comment>
<evidence type="ECO:0000313" key="3">
    <source>
        <dbReference type="EMBL" id="KYG81857.1"/>
    </source>
</evidence>
<feature type="domain" description="Peptidase M16 N-terminal" evidence="1">
    <location>
        <begin position="32"/>
        <end position="147"/>
    </location>
</feature>
<protein>
    <recommendedName>
        <fullName evidence="5">Peptidase M16 C-terminal domain-containing protein</fullName>
    </recommendedName>
</protein>
<evidence type="ECO:0000259" key="2">
    <source>
        <dbReference type="Pfam" id="PF05193"/>
    </source>
</evidence>
<keyword evidence="4" id="KW-1185">Reference proteome</keyword>
<dbReference type="Pfam" id="PF05193">
    <property type="entry name" value="Peptidase_M16_C"/>
    <property type="match status" value="1"/>
</dbReference>
<dbReference type="Gene3D" id="3.30.830.10">
    <property type="entry name" value="Metalloenzyme, LuxS/M16 peptidase-like"/>
    <property type="match status" value="2"/>
</dbReference>
<dbReference type="Pfam" id="PF00675">
    <property type="entry name" value="Peptidase_M16"/>
    <property type="match status" value="1"/>
</dbReference>
<evidence type="ECO:0000313" key="4">
    <source>
        <dbReference type="Proteomes" id="UP000075583"/>
    </source>
</evidence>
<organism evidence="3 4">
    <name type="scientific">Roseivirga ehrenbergii (strain DSM 102268 / JCM 13514 / KCTC 12282 / NCIMB 14502 / KMM 6017)</name>
    <dbReference type="NCBI Taxonomy" id="279360"/>
    <lineage>
        <taxon>Bacteria</taxon>
        <taxon>Pseudomonadati</taxon>
        <taxon>Bacteroidota</taxon>
        <taxon>Cytophagia</taxon>
        <taxon>Cytophagales</taxon>
        <taxon>Roseivirgaceae</taxon>
        <taxon>Roseivirga</taxon>
    </lineage>
</organism>
<dbReference type="InterPro" id="IPR011249">
    <property type="entry name" value="Metalloenz_LuxS/M16"/>
</dbReference>
<dbReference type="RefSeq" id="WP_062587481.1">
    <property type="nucleotide sequence ID" value="NZ_LQZQ01000001.1"/>
</dbReference>
<gene>
    <name evidence="3" type="ORF">MB14_00230</name>
</gene>
<dbReference type="PANTHER" id="PTHR11851:SF224">
    <property type="entry name" value="PROCESSING PROTEASE"/>
    <property type="match status" value="1"/>
</dbReference>
<dbReference type="STRING" id="279360.MB14_00230"/>
<dbReference type="Proteomes" id="UP000075583">
    <property type="component" value="Unassembled WGS sequence"/>
</dbReference>
<dbReference type="SUPFAM" id="SSF63411">
    <property type="entry name" value="LuxS/MPP-like metallohydrolase"/>
    <property type="match status" value="2"/>
</dbReference>
<evidence type="ECO:0000259" key="1">
    <source>
        <dbReference type="Pfam" id="PF00675"/>
    </source>
</evidence>
<dbReference type="InterPro" id="IPR050361">
    <property type="entry name" value="MPP/UQCRC_Complex"/>
</dbReference>